<keyword evidence="1" id="KW-1133">Transmembrane helix</keyword>
<organism evidence="2 3">
    <name type="scientific">Photobacterium gaetbulicola</name>
    <dbReference type="NCBI Taxonomy" id="1295392"/>
    <lineage>
        <taxon>Bacteria</taxon>
        <taxon>Pseudomonadati</taxon>
        <taxon>Pseudomonadota</taxon>
        <taxon>Gammaproteobacteria</taxon>
        <taxon>Vibrionales</taxon>
        <taxon>Vibrionaceae</taxon>
        <taxon>Photobacterium</taxon>
    </lineage>
</organism>
<dbReference type="RefSeq" id="WP_039464415.1">
    <property type="nucleotide sequence ID" value="NZ_JWLZ01000174.1"/>
</dbReference>
<evidence type="ECO:0000256" key="1">
    <source>
        <dbReference type="SAM" id="Phobius"/>
    </source>
</evidence>
<reference evidence="2 3" key="1">
    <citation type="submission" date="2014-12" db="EMBL/GenBank/DDBJ databases">
        <title>Genome sequencing of Photobacterium gaetbulicola AD005a.</title>
        <authorList>
            <person name="Adrian T.G.S."/>
            <person name="Chan K.G."/>
        </authorList>
    </citation>
    <scope>NUCLEOTIDE SEQUENCE [LARGE SCALE GENOMIC DNA]</scope>
    <source>
        <strain evidence="2 3">AD005a</strain>
    </source>
</reference>
<keyword evidence="1" id="KW-0812">Transmembrane</keyword>
<accession>A0A0B9G1T8</accession>
<dbReference type="EMBL" id="JWLZ01000174">
    <property type="protein sequence ID" value="KHT62644.1"/>
    <property type="molecule type" value="Genomic_DNA"/>
</dbReference>
<sequence>MQKKQTLIIAQIFISFMMAFLMTGIFSFIELGLTKVWLYTWMKHFITAWPIAFVLSIFVGNLGFKFANRVTS</sequence>
<name>A0A0B9G1T8_9GAMM</name>
<evidence type="ECO:0000313" key="3">
    <source>
        <dbReference type="Proteomes" id="UP000031278"/>
    </source>
</evidence>
<dbReference type="Proteomes" id="UP000031278">
    <property type="component" value="Unassembled WGS sequence"/>
</dbReference>
<dbReference type="AlphaFoldDB" id="A0A0B9G1T8"/>
<protein>
    <submittedName>
        <fullName evidence="2">Major facilitator superfamily permease</fullName>
    </submittedName>
</protein>
<comment type="caution">
    <text evidence="2">The sequence shown here is derived from an EMBL/GenBank/DDBJ whole genome shotgun (WGS) entry which is preliminary data.</text>
</comment>
<feature type="transmembrane region" description="Helical" evidence="1">
    <location>
        <begin position="41"/>
        <end position="64"/>
    </location>
</feature>
<evidence type="ECO:0000313" key="2">
    <source>
        <dbReference type="EMBL" id="KHT62644.1"/>
    </source>
</evidence>
<keyword evidence="1" id="KW-0472">Membrane</keyword>
<dbReference type="Pfam" id="PF11391">
    <property type="entry name" value="DUF2798"/>
    <property type="match status" value="1"/>
</dbReference>
<feature type="transmembrane region" description="Helical" evidence="1">
    <location>
        <begin position="7"/>
        <end position="29"/>
    </location>
</feature>
<proteinExistence type="predicted"/>
<gene>
    <name evidence="2" type="ORF">RJ45_16175</name>
</gene>
<dbReference type="InterPro" id="IPR021529">
    <property type="entry name" value="DUF2798"/>
</dbReference>